<feature type="compositionally biased region" description="Gly residues" evidence="1">
    <location>
        <begin position="368"/>
        <end position="394"/>
    </location>
</feature>
<reference evidence="2 3" key="1">
    <citation type="submission" date="2021-01" db="EMBL/GenBank/DDBJ databases">
        <title>Whole genome shotgun sequence of Actinoplanes durhamensis NBRC 14914.</title>
        <authorList>
            <person name="Komaki H."/>
            <person name="Tamura T."/>
        </authorList>
    </citation>
    <scope>NUCLEOTIDE SEQUENCE [LARGE SCALE GENOMIC DNA]</scope>
    <source>
        <strain evidence="2 3">NBRC 14914</strain>
    </source>
</reference>
<feature type="compositionally biased region" description="Low complexity" evidence="1">
    <location>
        <begin position="593"/>
        <end position="606"/>
    </location>
</feature>
<name>A0ABQ3Z2X3_9ACTN</name>
<dbReference type="EMBL" id="BOML01000043">
    <property type="protein sequence ID" value="GIE04177.1"/>
    <property type="molecule type" value="Genomic_DNA"/>
</dbReference>
<dbReference type="Proteomes" id="UP000637628">
    <property type="component" value="Unassembled WGS sequence"/>
</dbReference>
<feature type="region of interest" description="Disordered" evidence="1">
    <location>
        <begin position="514"/>
        <end position="548"/>
    </location>
</feature>
<organism evidence="2 3">
    <name type="scientific">Paractinoplanes durhamensis</name>
    <dbReference type="NCBI Taxonomy" id="113563"/>
    <lineage>
        <taxon>Bacteria</taxon>
        <taxon>Bacillati</taxon>
        <taxon>Actinomycetota</taxon>
        <taxon>Actinomycetes</taxon>
        <taxon>Micromonosporales</taxon>
        <taxon>Micromonosporaceae</taxon>
        <taxon>Paractinoplanes</taxon>
    </lineage>
</organism>
<feature type="compositionally biased region" description="Gly residues" evidence="1">
    <location>
        <begin position="514"/>
        <end position="529"/>
    </location>
</feature>
<feature type="compositionally biased region" description="Gly residues" evidence="1">
    <location>
        <begin position="403"/>
        <end position="446"/>
    </location>
</feature>
<feature type="compositionally biased region" description="Basic and acidic residues" evidence="1">
    <location>
        <begin position="620"/>
        <end position="631"/>
    </location>
</feature>
<feature type="region of interest" description="Disordered" evidence="1">
    <location>
        <begin position="342"/>
        <end position="448"/>
    </location>
</feature>
<keyword evidence="3" id="KW-1185">Reference proteome</keyword>
<proteinExistence type="predicted"/>
<gene>
    <name evidence="2" type="ORF">Adu01nite_55270</name>
</gene>
<dbReference type="RefSeq" id="WP_203730701.1">
    <property type="nucleotide sequence ID" value="NZ_BAAATX010000029.1"/>
</dbReference>
<accession>A0ABQ3Z2X3</accession>
<comment type="caution">
    <text evidence="2">The sequence shown here is derived from an EMBL/GenBank/DDBJ whole genome shotgun (WGS) entry which is preliminary data.</text>
</comment>
<evidence type="ECO:0000256" key="1">
    <source>
        <dbReference type="SAM" id="MobiDB-lite"/>
    </source>
</evidence>
<feature type="region of interest" description="Disordered" evidence="1">
    <location>
        <begin position="575"/>
        <end position="684"/>
    </location>
</feature>
<protein>
    <submittedName>
        <fullName evidence="2">Uncharacterized protein</fullName>
    </submittedName>
</protein>
<feature type="compositionally biased region" description="Low complexity" evidence="1">
    <location>
        <begin position="354"/>
        <end position="363"/>
    </location>
</feature>
<evidence type="ECO:0000313" key="3">
    <source>
        <dbReference type="Proteomes" id="UP000637628"/>
    </source>
</evidence>
<sequence>MAATDNPPTELSAWTWDDVVIHIFGMGNDNADGSSGKVLNRNLVAGPGVHWIQFVQAVDSGVIENYGDDSDGNLNVTPDDSNDIFFAVYKMWRENGKTYSRNLTVQAKVTFWDQQGGTSPAIAFETYYQGSRNALDKLFQDRDAIFDPTSFHSAGVLLHEAELYLTAADAALKQVLDDVGSDTSGLQGTAAGAFAASLKKLHDDIHFLARDMDAGTDHSWSKKVYETSNDLWDFRNKVNQSFGMFADHTVQWFNGFNPWTLRAALKQILSSVRIGNMKAVPITFPDPYGYGSSSGTVDITTASGWVALDTLMKGAWLKQAQVLDAEVRSVLGPFTDRLSTLADDVRDLTPPPTATTGNTNTGTDIPDVGGGTGSDIPDIGGGSGTDIPDVGGGSSADIPDISGGSGSSGLDGLGDLGSGSGSGGLDGLGSGSGSGSGSSGLDGLGDLGTSDLSTGGLGTGDLGSGGTGGLGDLGGSGLGSDLGVGTGAGTGGAGSLGSSIPILGGVSSGLGGLGGSSGSSGSSGLGGGSKASDLDQLGEGTASSLFPTDVDGADIGSLGGGAGLDGTTTAGTGLGENLAGLLGEPATSSVTTGSPLSSGSSSSGMPFMPPMGGMGGNGQQEDKERERKTWLEEDEEVWGTDPDCSVAVIGREELPAEPSVPVPAAPGRGGTRQTPGFSPLRRRG</sequence>
<evidence type="ECO:0000313" key="2">
    <source>
        <dbReference type="EMBL" id="GIE04177.1"/>
    </source>
</evidence>